<dbReference type="Pfam" id="PF00989">
    <property type="entry name" value="PAS"/>
    <property type="match status" value="1"/>
</dbReference>
<dbReference type="InterPro" id="IPR000014">
    <property type="entry name" value="PAS"/>
</dbReference>
<feature type="domain" description="Response regulatory" evidence="2">
    <location>
        <begin position="5"/>
        <end position="119"/>
    </location>
</feature>
<dbReference type="SMART" id="SM00091">
    <property type="entry name" value="PAS"/>
    <property type="match status" value="1"/>
</dbReference>
<organism evidence="7 8">
    <name type="scientific">Sulfurimonas aquatica</name>
    <dbReference type="NCBI Taxonomy" id="2672570"/>
    <lineage>
        <taxon>Bacteria</taxon>
        <taxon>Pseudomonadati</taxon>
        <taxon>Campylobacterota</taxon>
        <taxon>Epsilonproteobacteria</taxon>
        <taxon>Campylobacterales</taxon>
        <taxon>Sulfurimonadaceae</taxon>
        <taxon>Sulfurimonas</taxon>
    </lineage>
</organism>
<dbReference type="CDD" id="cd01948">
    <property type="entry name" value="EAL"/>
    <property type="match status" value="1"/>
</dbReference>
<dbReference type="Gene3D" id="3.30.70.270">
    <property type="match status" value="1"/>
</dbReference>
<dbReference type="PANTHER" id="PTHR33121">
    <property type="entry name" value="CYCLIC DI-GMP PHOSPHODIESTERASE PDEF"/>
    <property type="match status" value="1"/>
</dbReference>
<dbReference type="InterPro" id="IPR011006">
    <property type="entry name" value="CheY-like_superfamily"/>
</dbReference>
<evidence type="ECO:0000259" key="5">
    <source>
        <dbReference type="PROSITE" id="PS50883"/>
    </source>
</evidence>
<sequence length="669" mass="77268">MIDISLVLVEDDPELRERLSRILSRKISVVNSFENASNALEELTKINPDIIISDIKMPEMNGLEMINIVRKIYPKIPVIITSAFSETDYFLKAINLKIEHFLIKPIDVDKLLEMIKDIASHIKVEQLLKEKETLLKQYKHIVDLSNNITITDPRGIIKYANEKFIQLSGYSQEELIGSSHNIVRHPNIPKEFFKALWTKIESKQVWQGIMKNRKKDGTVFYVETTIAPVLNTDGEILEYISIKVDISDIIMQREQLKEQLITDRLTGLPNRISLHQSLANKEEFTLMLVNIDRFKEINFLFGLHFGDAALIYMANMLKELTDDSYGKVYRIGSDEYVICKPKNSLEQLKSFAYALKKHIKKNPFEYEGINFEIDFSCGIVLSMPGMTNYVECADTAMRAAREHHQLFEVYDFQIEKQKEYEENFKWTSKIKEALAQKRITIYYQPIINAKEKSIKKYECLVRLIEPDGTVVSPFYFLHVAKRSSLYREITRTVITLACETFCARSETFSINLSIEDLMDEETLEFLIEKVNKYNLQDRIIVEVLESEGIDNFNLIRDVFRYLKKHGIKISIDDFGSGYSNFSYLINLDMDQLKIDGSLIKEIAKDNSSRVLVHSILLFAHELGIKCVGEFVSDKSIYDAALALGVDFLQGYYLSEPLEKPMPTGTLLDL</sequence>
<dbReference type="RefSeq" id="WP_207561919.1">
    <property type="nucleotide sequence ID" value="NZ_CP046072.1"/>
</dbReference>
<dbReference type="SMART" id="SM00052">
    <property type="entry name" value="EAL"/>
    <property type="match status" value="1"/>
</dbReference>
<dbReference type="Gene3D" id="3.40.50.2300">
    <property type="match status" value="1"/>
</dbReference>
<feature type="domain" description="EAL" evidence="5">
    <location>
        <begin position="423"/>
        <end position="669"/>
    </location>
</feature>
<feature type="modified residue" description="4-aspartylphosphate" evidence="1">
    <location>
        <position position="54"/>
    </location>
</feature>
<name>A0A975GBK3_9BACT</name>
<dbReference type="InterPro" id="IPR000160">
    <property type="entry name" value="GGDEF_dom"/>
</dbReference>
<dbReference type="Pfam" id="PF00563">
    <property type="entry name" value="EAL"/>
    <property type="match status" value="1"/>
</dbReference>
<dbReference type="SUPFAM" id="SSF55785">
    <property type="entry name" value="PYP-like sensor domain (PAS domain)"/>
    <property type="match status" value="1"/>
</dbReference>
<dbReference type="PANTHER" id="PTHR33121:SF79">
    <property type="entry name" value="CYCLIC DI-GMP PHOSPHODIESTERASE PDED-RELATED"/>
    <property type="match status" value="1"/>
</dbReference>
<reference evidence="7" key="2">
    <citation type="submission" date="2021-04" db="EMBL/GenBank/DDBJ databases">
        <title>Isolation and characterization of a novel species of the genus Sulfurimonas.</title>
        <authorList>
            <person name="Fukui M."/>
        </authorList>
    </citation>
    <scope>NUCLEOTIDE SEQUENCE</scope>
    <source>
        <strain evidence="7">H1576</strain>
    </source>
</reference>
<dbReference type="GO" id="GO:0006355">
    <property type="term" value="P:regulation of DNA-templated transcription"/>
    <property type="evidence" value="ECO:0007669"/>
    <property type="project" value="InterPro"/>
</dbReference>
<dbReference type="GO" id="GO:0000160">
    <property type="term" value="P:phosphorelay signal transduction system"/>
    <property type="evidence" value="ECO:0007669"/>
    <property type="project" value="InterPro"/>
</dbReference>
<dbReference type="SMART" id="SM00267">
    <property type="entry name" value="GGDEF"/>
    <property type="match status" value="1"/>
</dbReference>
<dbReference type="SMART" id="SM00086">
    <property type="entry name" value="PAC"/>
    <property type="match status" value="1"/>
</dbReference>
<evidence type="ECO:0000259" key="2">
    <source>
        <dbReference type="PROSITE" id="PS50110"/>
    </source>
</evidence>
<dbReference type="NCBIfam" id="TIGR00254">
    <property type="entry name" value="GGDEF"/>
    <property type="match status" value="1"/>
</dbReference>
<dbReference type="PROSITE" id="PS50883">
    <property type="entry name" value="EAL"/>
    <property type="match status" value="1"/>
</dbReference>
<dbReference type="PROSITE" id="PS50113">
    <property type="entry name" value="PAC"/>
    <property type="match status" value="1"/>
</dbReference>
<dbReference type="CDD" id="cd00130">
    <property type="entry name" value="PAS"/>
    <property type="match status" value="1"/>
</dbReference>
<gene>
    <name evidence="7" type="ORF">GJV85_00405</name>
</gene>
<proteinExistence type="predicted"/>
<dbReference type="EMBL" id="CP046072">
    <property type="protein sequence ID" value="QSZ40640.1"/>
    <property type="molecule type" value="Genomic_DNA"/>
</dbReference>
<feature type="domain" description="PAS" evidence="3">
    <location>
        <begin position="134"/>
        <end position="203"/>
    </location>
</feature>
<evidence type="ECO:0000259" key="4">
    <source>
        <dbReference type="PROSITE" id="PS50113"/>
    </source>
</evidence>
<dbReference type="Proteomes" id="UP000671852">
    <property type="component" value="Chromosome"/>
</dbReference>
<dbReference type="InterPro" id="IPR013767">
    <property type="entry name" value="PAS_fold"/>
</dbReference>
<evidence type="ECO:0000259" key="6">
    <source>
        <dbReference type="PROSITE" id="PS50887"/>
    </source>
</evidence>
<dbReference type="InterPro" id="IPR000700">
    <property type="entry name" value="PAS-assoc_C"/>
</dbReference>
<evidence type="ECO:0000313" key="8">
    <source>
        <dbReference type="Proteomes" id="UP000671852"/>
    </source>
</evidence>
<dbReference type="InterPro" id="IPR001789">
    <property type="entry name" value="Sig_transdc_resp-reg_receiver"/>
</dbReference>
<protein>
    <submittedName>
        <fullName evidence="7">EAL domain-containing protein</fullName>
    </submittedName>
</protein>
<dbReference type="InterPro" id="IPR029787">
    <property type="entry name" value="Nucleotide_cyclase"/>
</dbReference>
<dbReference type="KEGG" id="saqt:GJV85_00405"/>
<dbReference type="NCBIfam" id="TIGR00229">
    <property type="entry name" value="sensory_box"/>
    <property type="match status" value="1"/>
</dbReference>
<dbReference type="InterPro" id="IPR001633">
    <property type="entry name" value="EAL_dom"/>
</dbReference>
<dbReference type="InterPro" id="IPR001610">
    <property type="entry name" value="PAC"/>
</dbReference>
<dbReference type="Pfam" id="PF00990">
    <property type="entry name" value="GGDEF"/>
    <property type="match status" value="1"/>
</dbReference>
<dbReference type="InterPro" id="IPR050706">
    <property type="entry name" value="Cyclic-di-GMP_PDE-like"/>
</dbReference>
<feature type="domain" description="PAC" evidence="4">
    <location>
        <begin position="204"/>
        <end position="258"/>
    </location>
</feature>
<dbReference type="CDD" id="cd01949">
    <property type="entry name" value="GGDEF"/>
    <property type="match status" value="1"/>
</dbReference>
<dbReference type="InterPro" id="IPR035965">
    <property type="entry name" value="PAS-like_dom_sf"/>
</dbReference>
<keyword evidence="1" id="KW-0597">Phosphoprotein</keyword>
<dbReference type="InterPro" id="IPR035919">
    <property type="entry name" value="EAL_sf"/>
</dbReference>
<dbReference type="PROSITE" id="PS50112">
    <property type="entry name" value="PAS"/>
    <property type="match status" value="1"/>
</dbReference>
<dbReference type="AlphaFoldDB" id="A0A975GBK3"/>
<dbReference type="Gene3D" id="3.20.20.450">
    <property type="entry name" value="EAL domain"/>
    <property type="match status" value="1"/>
</dbReference>
<dbReference type="PROSITE" id="PS50110">
    <property type="entry name" value="RESPONSE_REGULATORY"/>
    <property type="match status" value="1"/>
</dbReference>
<dbReference type="Pfam" id="PF00072">
    <property type="entry name" value="Response_reg"/>
    <property type="match status" value="1"/>
</dbReference>
<keyword evidence="8" id="KW-1185">Reference proteome</keyword>
<accession>A0A975GBK3</accession>
<dbReference type="SUPFAM" id="SSF141868">
    <property type="entry name" value="EAL domain-like"/>
    <property type="match status" value="1"/>
</dbReference>
<dbReference type="SUPFAM" id="SSF55073">
    <property type="entry name" value="Nucleotide cyclase"/>
    <property type="match status" value="1"/>
</dbReference>
<evidence type="ECO:0000256" key="1">
    <source>
        <dbReference type="PROSITE-ProRule" id="PRU00169"/>
    </source>
</evidence>
<dbReference type="Gene3D" id="3.30.450.20">
    <property type="entry name" value="PAS domain"/>
    <property type="match status" value="1"/>
</dbReference>
<evidence type="ECO:0000259" key="3">
    <source>
        <dbReference type="PROSITE" id="PS50112"/>
    </source>
</evidence>
<dbReference type="CDD" id="cd17536">
    <property type="entry name" value="REC_YesN-like"/>
    <property type="match status" value="1"/>
</dbReference>
<dbReference type="InterPro" id="IPR043128">
    <property type="entry name" value="Rev_trsase/Diguanyl_cyclase"/>
</dbReference>
<evidence type="ECO:0000313" key="7">
    <source>
        <dbReference type="EMBL" id="QSZ40640.1"/>
    </source>
</evidence>
<dbReference type="SMART" id="SM00448">
    <property type="entry name" value="REC"/>
    <property type="match status" value="1"/>
</dbReference>
<feature type="domain" description="GGDEF" evidence="6">
    <location>
        <begin position="282"/>
        <end position="412"/>
    </location>
</feature>
<dbReference type="GO" id="GO:0071111">
    <property type="term" value="F:cyclic-guanylate-specific phosphodiesterase activity"/>
    <property type="evidence" value="ECO:0007669"/>
    <property type="project" value="InterPro"/>
</dbReference>
<reference evidence="7" key="1">
    <citation type="submission" date="2019-11" db="EMBL/GenBank/DDBJ databases">
        <authorList>
            <person name="Kojima H."/>
        </authorList>
    </citation>
    <scope>NUCLEOTIDE SEQUENCE</scope>
    <source>
        <strain evidence="7">H1576</strain>
    </source>
</reference>
<dbReference type="PROSITE" id="PS50887">
    <property type="entry name" value="GGDEF"/>
    <property type="match status" value="1"/>
</dbReference>
<dbReference type="SUPFAM" id="SSF52172">
    <property type="entry name" value="CheY-like"/>
    <property type="match status" value="1"/>
</dbReference>